<feature type="domain" description="HTH cro/C1-type" evidence="1">
    <location>
        <begin position="15"/>
        <end position="69"/>
    </location>
</feature>
<dbReference type="InterPro" id="IPR001387">
    <property type="entry name" value="Cro/C1-type_HTH"/>
</dbReference>
<dbReference type="InterPro" id="IPR043917">
    <property type="entry name" value="DUF5753"/>
</dbReference>
<accession>A0ABW3CQ62</accession>
<sequence length="290" mass="32839">MPSPFIRRRRLADTMRALRERQGLTTDELAERIYRSRSCVSKLENARGRSDVGDVMKIMDVLGITGDQWDELVTLAREAAERGWWDKYGNSMGYRQRMYADLEYNAATIRGYYQYAFPGVLQTPEFTEALIDLDKAAGPLIYKPDRMVKARQHRQAMALRPDGPSCDFILDEFVIRRLAVPTQIMVGQLRHLASTVSSAPRLSVQVLPVNARTEGDPPRSTFTIYTFQERSDPPVAVADTFSTDVVNTAPSEVRRYEEMFERLREVAISSVKSLTFLEDAADELADLAGS</sequence>
<evidence type="ECO:0000313" key="2">
    <source>
        <dbReference type="EMBL" id="MFD0856701.1"/>
    </source>
</evidence>
<dbReference type="Pfam" id="PF19054">
    <property type="entry name" value="DUF5753"/>
    <property type="match status" value="1"/>
</dbReference>
<evidence type="ECO:0000313" key="3">
    <source>
        <dbReference type="Proteomes" id="UP001597083"/>
    </source>
</evidence>
<evidence type="ECO:0000259" key="1">
    <source>
        <dbReference type="PROSITE" id="PS50943"/>
    </source>
</evidence>
<dbReference type="Pfam" id="PF13560">
    <property type="entry name" value="HTH_31"/>
    <property type="match status" value="1"/>
</dbReference>
<name>A0ABW3CQ62_9ACTN</name>
<organism evidence="2 3">
    <name type="scientific">Actinomadura adrarensis</name>
    <dbReference type="NCBI Taxonomy" id="1819600"/>
    <lineage>
        <taxon>Bacteria</taxon>
        <taxon>Bacillati</taxon>
        <taxon>Actinomycetota</taxon>
        <taxon>Actinomycetes</taxon>
        <taxon>Streptosporangiales</taxon>
        <taxon>Thermomonosporaceae</taxon>
        <taxon>Actinomadura</taxon>
    </lineage>
</organism>
<dbReference type="CDD" id="cd00093">
    <property type="entry name" value="HTH_XRE"/>
    <property type="match status" value="1"/>
</dbReference>
<dbReference type="EMBL" id="JBHTIR010004226">
    <property type="protein sequence ID" value="MFD0856701.1"/>
    <property type="molecule type" value="Genomic_DNA"/>
</dbReference>
<protein>
    <submittedName>
        <fullName evidence="2">Helix-turn-helix domain-containing protein</fullName>
    </submittedName>
</protein>
<proteinExistence type="predicted"/>
<gene>
    <name evidence="2" type="ORF">ACFQ07_31000</name>
</gene>
<dbReference type="InterPro" id="IPR010982">
    <property type="entry name" value="Lambda_DNA-bd_dom_sf"/>
</dbReference>
<reference evidence="3" key="1">
    <citation type="journal article" date="2019" name="Int. J. Syst. Evol. Microbiol.">
        <title>The Global Catalogue of Microorganisms (GCM) 10K type strain sequencing project: providing services to taxonomists for standard genome sequencing and annotation.</title>
        <authorList>
            <consortium name="The Broad Institute Genomics Platform"/>
            <consortium name="The Broad Institute Genome Sequencing Center for Infectious Disease"/>
            <person name="Wu L."/>
            <person name="Ma J."/>
        </authorList>
    </citation>
    <scope>NUCLEOTIDE SEQUENCE [LARGE SCALE GENOMIC DNA]</scope>
    <source>
        <strain evidence="3">JCM 31696</strain>
    </source>
</reference>
<keyword evidence="3" id="KW-1185">Reference proteome</keyword>
<dbReference type="PROSITE" id="PS50943">
    <property type="entry name" value="HTH_CROC1"/>
    <property type="match status" value="1"/>
</dbReference>
<dbReference type="Gene3D" id="1.10.260.40">
    <property type="entry name" value="lambda repressor-like DNA-binding domains"/>
    <property type="match status" value="1"/>
</dbReference>
<dbReference type="SMART" id="SM00530">
    <property type="entry name" value="HTH_XRE"/>
    <property type="match status" value="1"/>
</dbReference>
<dbReference type="SUPFAM" id="SSF47413">
    <property type="entry name" value="lambda repressor-like DNA-binding domains"/>
    <property type="match status" value="1"/>
</dbReference>
<dbReference type="Proteomes" id="UP001597083">
    <property type="component" value="Unassembled WGS sequence"/>
</dbReference>
<comment type="caution">
    <text evidence="2">The sequence shown here is derived from an EMBL/GenBank/DDBJ whole genome shotgun (WGS) entry which is preliminary data.</text>
</comment>